<dbReference type="RefSeq" id="WP_076206558.1">
    <property type="nucleotide sequence ID" value="NZ_MBER01000116.1"/>
</dbReference>
<reference evidence="1 2" key="1">
    <citation type="submission" date="2016-07" db="EMBL/GenBank/DDBJ databases">
        <authorList>
            <person name="Sutton G."/>
            <person name="Brinkac L."/>
            <person name="Sanka R."/>
            <person name="Adams M."/>
            <person name="Lau E."/>
            <person name="Kumar A."/>
            <person name="Macaden R."/>
        </authorList>
    </citation>
    <scope>NUCLEOTIDE SEQUENCE [LARGE SCALE GENOMIC DNA]</scope>
    <source>
        <strain evidence="1 2">GA-0871</strain>
    </source>
</reference>
<sequence>MTIVADRRQRQSSAAGVSTRVVDLHHAVRGVAAAALMAAVMATMLAPTSSADTTGELQSALAAKRGGCPALQSDPVLDAVAQRANLETQAYARHTARFQPIEDPMPMLRQLSYPAGKAKLLAGFGDAQQFADPQQKAVYGATLFGWDTIPDCSYTRYGAHALTDPETGNVFTLILVVGN</sequence>
<evidence type="ECO:0008006" key="3">
    <source>
        <dbReference type="Google" id="ProtNLM"/>
    </source>
</evidence>
<name>A0ABD6QIA3_MYCFO</name>
<dbReference type="AlphaFoldDB" id="A0ABD6QIA3"/>
<accession>A0ABD6QIA3</accession>
<organism evidence="1 2">
    <name type="scientific">Mycolicibacterium fortuitum</name>
    <name type="common">Mycobacterium fortuitum</name>
    <dbReference type="NCBI Taxonomy" id="1766"/>
    <lineage>
        <taxon>Bacteria</taxon>
        <taxon>Bacillati</taxon>
        <taxon>Actinomycetota</taxon>
        <taxon>Actinomycetes</taxon>
        <taxon>Mycobacteriales</taxon>
        <taxon>Mycobacteriaceae</taxon>
        <taxon>Mycolicibacterium</taxon>
    </lineage>
</organism>
<evidence type="ECO:0000313" key="2">
    <source>
        <dbReference type="Proteomes" id="UP000187001"/>
    </source>
</evidence>
<proteinExistence type="predicted"/>
<dbReference type="Proteomes" id="UP000187001">
    <property type="component" value="Unassembled WGS sequence"/>
</dbReference>
<protein>
    <recommendedName>
        <fullName evidence="3">SCP domain-containing protein</fullName>
    </recommendedName>
</protein>
<dbReference type="EMBL" id="MBER01000116">
    <property type="protein sequence ID" value="OMC39565.1"/>
    <property type="molecule type" value="Genomic_DNA"/>
</dbReference>
<comment type="caution">
    <text evidence="1">The sequence shown here is derived from an EMBL/GenBank/DDBJ whole genome shotgun (WGS) entry which is preliminary data.</text>
</comment>
<gene>
    <name evidence="1" type="ORF">A5742_04970</name>
</gene>
<evidence type="ECO:0000313" key="1">
    <source>
        <dbReference type="EMBL" id="OMC39565.1"/>
    </source>
</evidence>